<sequence>MAYVHHFPLILCPFSPKFFVLPSEGSIYEAYLSADQENSVQRPYVLETITVALFIIRNLGLALRRFPQISLDVVGLVDEWAACFFKELDYINEGENETYFAEMMKKDLPHFSSSIFLSNLSSDSADLVREKRRIQICTKILRGFNCGEAANFETSKWISVAKEAVVSRAAINFLPMLSHQELLYPLTMSFIPRWLELDLKLVVDIGIVGAPNVGKRMFLSVISVDM</sequence>
<dbReference type="InterPro" id="IPR050154">
    <property type="entry name" value="UbiB_kinase"/>
</dbReference>
<feature type="domain" description="ABC1 atypical kinase-like" evidence="2">
    <location>
        <begin position="25"/>
        <end position="107"/>
    </location>
</feature>
<protein>
    <recommendedName>
        <fullName evidence="2">ABC1 atypical kinase-like domain-containing protein</fullName>
    </recommendedName>
</protein>
<dbReference type="Pfam" id="PF03109">
    <property type="entry name" value="ABC1"/>
    <property type="match status" value="1"/>
</dbReference>
<dbReference type="Proteomes" id="UP001177003">
    <property type="component" value="Chromosome 0"/>
</dbReference>
<evidence type="ECO:0000313" key="4">
    <source>
        <dbReference type="Proteomes" id="UP001177003"/>
    </source>
</evidence>
<dbReference type="PANTHER" id="PTHR10566">
    <property type="entry name" value="CHAPERONE-ACTIVITY OF BC1 COMPLEX CABC1 -RELATED"/>
    <property type="match status" value="1"/>
</dbReference>
<keyword evidence="4" id="KW-1185">Reference proteome</keyword>
<evidence type="ECO:0000313" key="3">
    <source>
        <dbReference type="EMBL" id="CAI9264973.1"/>
    </source>
</evidence>
<dbReference type="EMBL" id="OX465086">
    <property type="protein sequence ID" value="CAI9264973.1"/>
    <property type="molecule type" value="Genomic_DNA"/>
</dbReference>
<proteinExistence type="inferred from homology"/>
<comment type="similarity">
    <text evidence="1">Belongs to the protein kinase superfamily. ADCK protein kinase family.</text>
</comment>
<dbReference type="PANTHER" id="PTHR10566:SF117">
    <property type="entry name" value="UNUSUAL PROTEIN KINASE-RELATED"/>
    <property type="match status" value="1"/>
</dbReference>
<dbReference type="GO" id="GO:0009507">
    <property type="term" value="C:chloroplast"/>
    <property type="evidence" value="ECO:0007669"/>
    <property type="project" value="TreeGrafter"/>
</dbReference>
<dbReference type="InterPro" id="IPR004147">
    <property type="entry name" value="ABC1_dom"/>
</dbReference>
<dbReference type="AlphaFoldDB" id="A0AA35VRD8"/>
<gene>
    <name evidence="3" type="ORF">LSALG_LOCUS5602</name>
</gene>
<evidence type="ECO:0000256" key="1">
    <source>
        <dbReference type="ARBA" id="ARBA00009670"/>
    </source>
</evidence>
<organism evidence="3 4">
    <name type="scientific">Lactuca saligna</name>
    <name type="common">Willowleaf lettuce</name>
    <dbReference type="NCBI Taxonomy" id="75948"/>
    <lineage>
        <taxon>Eukaryota</taxon>
        <taxon>Viridiplantae</taxon>
        <taxon>Streptophyta</taxon>
        <taxon>Embryophyta</taxon>
        <taxon>Tracheophyta</taxon>
        <taxon>Spermatophyta</taxon>
        <taxon>Magnoliopsida</taxon>
        <taxon>eudicotyledons</taxon>
        <taxon>Gunneridae</taxon>
        <taxon>Pentapetalae</taxon>
        <taxon>asterids</taxon>
        <taxon>campanulids</taxon>
        <taxon>Asterales</taxon>
        <taxon>Asteraceae</taxon>
        <taxon>Cichorioideae</taxon>
        <taxon>Cichorieae</taxon>
        <taxon>Lactucinae</taxon>
        <taxon>Lactuca</taxon>
    </lineage>
</organism>
<accession>A0AA35VRD8</accession>
<reference evidence="3" key="1">
    <citation type="submission" date="2023-04" db="EMBL/GenBank/DDBJ databases">
        <authorList>
            <person name="Vijverberg K."/>
            <person name="Xiong W."/>
            <person name="Schranz E."/>
        </authorList>
    </citation>
    <scope>NUCLEOTIDE SEQUENCE</scope>
</reference>
<evidence type="ECO:0000259" key="2">
    <source>
        <dbReference type="Pfam" id="PF03109"/>
    </source>
</evidence>
<name>A0AA35VRD8_LACSI</name>